<evidence type="ECO:0000256" key="1">
    <source>
        <dbReference type="ARBA" id="ARBA00022441"/>
    </source>
</evidence>
<dbReference type="CDD" id="cd22152">
    <property type="entry name" value="F-box_AtAFR-like"/>
    <property type="match status" value="1"/>
</dbReference>
<gene>
    <name evidence="5" type="ORF">G2W53_017212</name>
</gene>
<dbReference type="InterPro" id="IPR036047">
    <property type="entry name" value="F-box-like_dom_sf"/>
</dbReference>
<dbReference type="InterPro" id="IPR001810">
    <property type="entry name" value="F-box_dom"/>
</dbReference>
<dbReference type="InterPro" id="IPR015915">
    <property type="entry name" value="Kelch-typ_b-propeller"/>
</dbReference>
<dbReference type="SUPFAM" id="SSF117281">
    <property type="entry name" value="Kelch motif"/>
    <property type="match status" value="1"/>
</dbReference>
<proteinExistence type="predicted"/>
<keyword evidence="6" id="KW-1185">Reference proteome</keyword>
<dbReference type="Pfam" id="PF25210">
    <property type="entry name" value="Kelch_FKB95"/>
    <property type="match status" value="1"/>
</dbReference>
<dbReference type="InterPro" id="IPR006652">
    <property type="entry name" value="Kelch_1"/>
</dbReference>
<dbReference type="OrthoDB" id="68328at2759"/>
<dbReference type="PANTHER" id="PTHR46344">
    <property type="entry name" value="OS02G0202900 PROTEIN"/>
    <property type="match status" value="1"/>
</dbReference>
<evidence type="ECO:0000259" key="3">
    <source>
        <dbReference type="Pfam" id="PF00646"/>
    </source>
</evidence>
<protein>
    <submittedName>
        <fullName evidence="5">F-box/kelch-repeat protein SKIP4</fullName>
    </submittedName>
</protein>
<keyword evidence="1" id="KW-0880">Kelch repeat</keyword>
<dbReference type="Pfam" id="PF00646">
    <property type="entry name" value="F-box"/>
    <property type="match status" value="1"/>
</dbReference>
<dbReference type="Proteomes" id="UP000634136">
    <property type="component" value="Unassembled WGS sequence"/>
</dbReference>
<keyword evidence="2" id="KW-0677">Repeat</keyword>
<feature type="domain" description="FKB95-like N-terminal Kelch" evidence="4">
    <location>
        <begin position="120"/>
        <end position="305"/>
    </location>
</feature>
<dbReference type="EMBL" id="JAAIUW010000006">
    <property type="protein sequence ID" value="KAF7826048.1"/>
    <property type="molecule type" value="Genomic_DNA"/>
</dbReference>
<name>A0A834TNW0_9FABA</name>
<accession>A0A834TNW0</accession>
<evidence type="ECO:0000313" key="6">
    <source>
        <dbReference type="Proteomes" id="UP000634136"/>
    </source>
</evidence>
<dbReference type="AlphaFoldDB" id="A0A834TNW0"/>
<sequence>MEHLGGETESSNNGDKVEVTDSQLICGLPDDISLFCLARVPRKFHSVLKCVSKRWRDLVCSEEWHSYRQKHKLDETWIYALCKDRFDEISCYVLDPTSPRRCWKLIQGLPPRILKRKGMGFEVLGKKMFLLGGCGWSEDATDEVYTYDASMNSWVEAAPLSTARCYFACEVLDEKIYAIGGLGSNSSDPHSWDTYDPCTNSWKSHKDSNIVPEIEDSVVMDGKIYIRCGTSPVTSHVYAVVYEPSSGTWQHADADMVSGWRGPAVVVDGVLYVLDQSSGTRLMMWQKERRQWMPVGKLSPLLTRPPCQLVAVGKSIFVVGKGLSTVVIDVRDVGNMGRVMVGSSIPKLISSDDEVISCKCMAI</sequence>
<evidence type="ECO:0000313" key="5">
    <source>
        <dbReference type="EMBL" id="KAF7826048.1"/>
    </source>
</evidence>
<reference evidence="5" key="1">
    <citation type="submission" date="2020-09" db="EMBL/GenBank/DDBJ databases">
        <title>Genome-Enabled Discovery of Anthraquinone Biosynthesis in Senna tora.</title>
        <authorList>
            <person name="Kang S.-H."/>
            <person name="Pandey R.P."/>
            <person name="Lee C.-M."/>
            <person name="Sim J.-S."/>
            <person name="Jeong J.-T."/>
            <person name="Choi B.-S."/>
            <person name="Jung M."/>
            <person name="Ginzburg D."/>
            <person name="Zhao K."/>
            <person name="Won S.Y."/>
            <person name="Oh T.-J."/>
            <person name="Yu Y."/>
            <person name="Kim N.-H."/>
            <person name="Lee O.R."/>
            <person name="Lee T.-H."/>
            <person name="Bashyal P."/>
            <person name="Kim T.-S."/>
            <person name="Lee W.-H."/>
            <person name="Kawkins C."/>
            <person name="Kim C.-K."/>
            <person name="Kim J.S."/>
            <person name="Ahn B.O."/>
            <person name="Rhee S.Y."/>
            <person name="Sohng J.K."/>
        </authorList>
    </citation>
    <scope>NUCLEOTIDE SEQUENCE</scope>
    <source>
        <tissue evidence="5">Leaf</tissue>
    </source>
</reference>
<organism evidence="5 6">
    <name type="scientific">Senna tora</name>
    <dbReference type="NCBI Taxonomy" id="362788"/>
    <lineage>
        <taxon>Eukaryota</taxon>
        <taxon>Viridiplantae</taxon>
        <taxon>Streptophyta</taxon>
        <taxon>Embryophyta</taxon>
        <taxon>Tracheophyta</taxon>
        <taxon>Spermatophyta</taxon>
        <taxon>Magnoliopsida</taxon>
        <taxon>eudicotyledons</taxon>
        <taxon>Gunneridae</taxon>
        <taxon>Pentapetalae</taxon>
        <taxon>rosids</taxon>
        <taxon>fabids</taxon>
        <taxon>Fabales</taxon>
        <taxon>Fabaceae</taxon>
        <taxon>Caesalpinioideae</taxon>
        <taxon>Cassia clade</taxon>
        <taxon>Senna</taxon>
    </lineage>
</organism>
<evidence type="ECO:0000256" key="2">
    <source>
        <dbReference type="ARBA" id="ARBA00022737"/>
    </source>
</evidence>
<feature type="domain" description="F-box" evidence="3">
    <location>
        <begin position="25"/>
        <end position="63"/>
    </location>
</feature>
<dbReference type="SUPFAM" id="SSF81383">
    <property type="entry name" value="F-box domain"/>
    <property type="match status" value="1"/>
</dbReference>
<comment type="caution">
    <text evidence="5">The sequence shown here is derived from an EMBL/GenBank/DDBJ whole genome shotgun (WGS) entry which is preliminary data.</text>
</comment>
<dbReference type="PANTHER" id="PTHR46344:SF26">
    <property type="entry name" value="F-BOX DOMAIN-CONTAINING PROTEIN"/>
    <property type="match status" value="1"/>
</dbReference>
<dbReference type="InterPro" id="IPR057499">
    <property type="entry name" value="Kelch_FKB95"/>
</dbReference>
<dbReference type="Gene3D" id="2.120.10.80">
    <property type="entry name" value="Kelch-type beta propeller"/>
    <property type="match status" value="1"/>
</dbReference>
<dbReference type="SMART" id="SM00612">
    <property type="entry name" value="Kelch"/>
    <property type="match status" value="2"/>
</dbReference>
<evidence type="ECO:0000259" key="4">
    <source>
        <dbReference type="Pfam" id="PF25210"/>
    </source>
</evidence>